<name>A6G5J0_9BACT</name>
<keyword evidence="2" id="KW-1185">Reference proteome</keyword>
<organism evidence="1 2">
    <name type="scientific">Plesiocystis pacifica SIR-1</name>
    <dbReference type="NCBI Taxonomy" id="391625"/>
    <lineage>
        <taxon>Bacteria</taxon>
        <taxon>Pseudomonadati</taxon>
        <taxon>Myxococcota</taxon>
        <taxon>Polyangia</taxon>
        <taxon>Nannocystales</taxon>
        <taxon>Nannocystaceae</taxon>
        <taxon>Plesiocystis</taxon>
    </lineage>
</organism>
<dbReference type="AlphaFoldDB" id="A6G5J0"/>
<sequence>MADPLSILAVVDNAAPPLPHAHDSL</sequence>
<dbReference type="Proteomes" id="UP000005801">
    <property type="component" value="Unassembled WGS sequence"/>
</dbReference>
<comment type="caution">
    <text evidence="1">The sequence shown here is derived from an EMBL/GenBank/DDBJ whole genome shotgun (WGS) entry which is preliminary data.</text>
</comment>
<gene>
    <name evidence="1" type="ORF">PPSIR1_03653</name>
</gene>
<dbReference type="EMBL" id="ABCS01000025">
    <property type="protein sequence ID" value="EDM78933.1"/>
    <property type="molecule type" value="Genomic_DNA"/>
</dbReference>
<reference evidence="1 2" key="1">
    <citation type="submission" date="2007-06" db="EMBL/GenBank/DDBJ databases">
        <authorList>
            <person name="Shimkets L."/>
            <person name="Ferriera S."/>
            <person name="Johnson J."/>
            <person name="Kravitz S."/>
            <person name="Beeson K."/>
            <person name="Sutton G."/>
            <person name="Rogers Y.-H."/>
            <person name="Friedman R."/>
            <person name="Frazier M."/>
            <person name="Venter J.C."/>
        </authorList>
    </citation>
    <scope>NUCLEOTIDE SEQUENCE [LARGE SCALE GENOMIC DNA]</scope>
    <source>
        <strain evidence="1 2">SIR-1</strain>
    </source>
</reference>
<proteinExistence type="predicted"/>
<evidence type="ECO:0000313" key="2">
    <source>
        <dbReference type="Proteomes" id="UP000005801"/>
    </source>
</evidence>
<protein>
    <submittedName>
        <fullName evidence="1">Uncharacterized protein</fullName>
    </submittedName>
</protein>
<evidence type="ECO:0000313" key="1">
    <source>
        <dbReference type="EMBL" id="EDM78933.1"/>
    </source>
</evidence>
<accession>A6G5J0</accession>